<dbReference type="AlphaFoldDB" id="A0A4Z2HS91"/>
<reference evidence="2 3" key="1">
    <citation type="submission" date="2019-03" db="EMBL/GenBank/DDBJ databases">
        <title>First draft genome of Liparis tanakae, snailfish: a comprehensive survey of snailfish specific genes.</title>
        <authorList>
            <person name="Kim W."/>
            <person name="Song I."/>
            <person name="Jeong J.-H."/>
            <person name="Kim D."/>
            <person name="Kim S."/>
            <person name="Ryu S."/>
            <person name="Song J.Y."/>
            <person name="Lee S.K."/>
        </authorList>
    </citation>
    <scope>NUCLEOTIDE SEQUENCE [LARGE SCALE GENOMIC DNA]</scope>
    <source>
        <tissue evidence="2">Muscle</tissue>
    </source>
</reference>
<dbReference type="PROSITE" id="PS51257">
    <property type="entry name" value="PROKAR_LIPOPROTEIN"/>
    <property type="match status" value="1"/>
</dbReference>
<keyword evidence="3" id="KW-1185">Reference proteome</keyword>
<evidence type="ECO:0000256" key="1">
    <source>
        <dbReference type="SAM" id="MobiDB-lite"/>
    </source>
</evidence>
<comment type="caution">
    <text evidence="2">The sequence shown here is derived from an EMBL/GenBank/DDBJ whole genome shotgun (WGS) entry which is preliminary data.</text>
</comment>
<name>A0A4Z2HS91_9TELE</name>
<evidence type="ECO:0000313" key="3">
    <source>
        <dbReference type="Proteomes" id="UP000314294"/>
    </source>
</evidence>
<sequence length="91" mass="9829">MSRGGRRSGSRGSLSVSFALGGCSTPGHKSRVNHSSRGEGRGLCATPPRAFCSITPSNDRKKDPLLKFIRSSQPRDAQDRNGFPTRTIAER</sequence>
<gene>
    <name evidence="2" type="ORF">EYF80_021223</name>
</gene>
<accession>A0A4Z2HS91</accession>
<feature type="region of interest" description="Disordered" evidence="1">
    <location>
        <begin position="69"/>
        <end position="91"/>
    </location>
</feature>
<protein>
    <submittedName>
        <fullName evidence="2">Uncharacterized protein</fullName>
    </submittedName>
</protein>
<evidence type="ECO:0000313" key="2">
    <source>
        <dbReference type="EMBL" id="TNN68577.1"/>
    </source>
</evidence>
<feature type="region of interest" description="Disordered" evidence="1">
    <location>
        <begin position="1"/>
        <end position="48"/>
    </location>
</feature>
<proteinExistence type="predicted"/>
<dbReference type="EMBL" id="SRLO01000188">
    <property type="protein sequence ID" value="TNN68577.1"/>
    <property type="molecule type" value="Genomic_DNA"/>
</dbReference>
<organism evidence="2 3">
    <name type="scientific">Liparis tanakae</name>
    <name type="common">Tanaka's snailfish</name>
    <dbReference type="NCBI Taxonomy" id="230148"/>
    <lineage>
        <taxon>Eukaryota</taxon>
        <taxon>Metazoa</taxon>
        <taxon>Chordata</taxon>
        <taxon>Craniata</taxon>
        <taxon>Vertebrata</taxon>
        <taxon>Euteleostomi</taxon>
        <taxon>Actinopterygii</taxon>
        <taxon>Neopterygii</taxon>
        <taxon>Teleostei</taxon>
        <taxon>Neoteleostei</taxon>
        <taxon>Acanthomorphata</taxon>
        <taxon>Eupercaria</taxon>
        <taxon>Perciformes</taxon>
        <taxon>Cottioidei</taxon>
        <taxon>Cottales</taxon>
        <taxon>Liparidae</taxon>
        <taxon>Liparis</taxon>
    </lineage>
</organism>
<dbReference type="Proteomes" id="UP000314294">
    <property type="component" value="Unassembled WGS sequence"/>
</dbReference>